<evidence type="ECO:0000256" key="2">
    <source>
        <dbReference type="ARBA" id="ARBA00022704"/>
    </source>
</evidence>
<gene>
    <name evidence="4" type="ORF">KDK92_21445</name>
</gene>
<reference evidence="4" key="1">
    <citation type="journal article" date="2021" name="mSystems">
        <title>Bacteria and Archaea Synergistically Convert Glycine Betaine to Biogenic Methane in the Formosa Cold Seep of the South China Sea.</title>
        <authorList>
            <person name="Li L."/>
            <person name="Zhang W."/>
            <person name="Zhang S."/>
            <person name="Song L."/>
            <person name="Sun Q."/>
            <person name="Zhang H."/>
            <person name="Xiang H."/>
            <person name="Dong X."/>
        </authorList>
    </citation>
    <scope>NUCLEOTIDE SEQUENCE</scope>
    <source>
        <strain evidence="4">ZWT</strain>
    </source>
</reference>
<dbReference type="EMBL" id="JAGSOJ010000005">
    <property type="protein sequence ID" value="MCM1992297.1"/>
    <property type="molecule type" value="Genomic_DNA"/>
</dbReference>
<comment type="caution">
    <text evidence="4">The sequence shown here is derived from an EMBL/GenBank/DDBJ whole genome shotgun (WGS) entry which is preliminary data.</text>
</comment>
<keyword evidence="1" id="KW-0646">Protease inhibitor</keyword>
<accession>A0A9J6P8S0</accession>
<dbReference type="AlphaFoldDB" id="A0A9J6P8S0"/>
<reference evidence="4" key="2">
    <citation type="submission" date="2021-04" db="EMBL/GenBank/DDBJ databases">
        <authorList>
            <person name="Dong X."/>
        </authorList>
    </citation>
    <scope>NUCLEOTIDE SEQUENCE</scope>
    <source>
        <strain evidence="4">ZWT</strain>
    </source>
</reference>
<dbReference type="Pfam" id="PF09394">
    <property type="entry name" value="Inhibitor_I42"/>
    <property type="match status" value="1"/>
</dbReference>
<protein>
    <submittedName>
        <fullName evidence="4">Protease inhibitor I42 family protein</fullName>
    </submittedName>
</protein>
<dbReference type="SUPFAM" id="SSF141066">
    <property type="entry name" value="ICP-like"/>
    <property type="match status" value="1"/>
</dbReference>
<keyword evidence="2" id="KW-0789">Thiol protease inhibitor</keyword>
<dbReference type="GO" id="GO:0004869">
    <property type="term" value="F:cysteine-type endopeptidase inhibitor activity"/>
    <property type="evidence" value="ECO:0007669"/>
    <property type="project" value="UniProtKB-KW"/>
</dbReference>
<dbReference type="Gene3D" id="2.60.40.2020">
    <property type="match status" value="1"/>
</dbReference>
<keyword evidence="5" id="KW-1185">Reference proteome</keyword>
<dbReference type="Proteomes" id="UP001056429">
    <property type="component" value="Unassembled WGS sequence"/>
</dbReference>
<evidence type="ECO:0000256" key="1">
    <source>
        <dbReference type="ARBA" id="ARBA00022690"/>
    </source>
</evidence>
<evidence type="ECO:0000259" key="3">
    <source>
        <dbReference type="Pfam" id="PF09394"/>
    </source>
</evidence>
<name>A0A9J6P8S0_9CLOT</name>
<sequence length="114" mass="13747">MCEKYLKEKKGTISILPFIPYYLKVGEDFVIELKENHFSSFRWHLSNYDRDLISLISKKSFDLAPIHILGRKHIVIWKFRSFYYGKITLQFNLYRSWEGINSSVEKLIYYITII</sequence>
<dbReference type="InterPro" id="IPR018990">
    <property type="entry name" value="Prot_inh_I42_chagasin"/>
</dbReference>
<feature type="domain" description="Proteinase inhibitor I42 chagasin" evidence="3">
    <location>
        <begin position="23"/>
        <end position="105"/>
    </location>
</feature>
<evidence type="ECO:0000313" key="5">
    <source>
        <dbReference type="Proteomes" id="UP001056429"/>
    </source>
</evidence>
<evidence type="ECO:0000313" key="4">
    <source>
        <dbReference type="EMBL" id="MCM1992297.1"/>
    </source>
</evidence>
<organism evidence="4 5">
    <name type="scientific">Oceanirhabdus seepicola</name>
    <dbReference type="NCBI Taxonomy" id="2828781"/>
    <lineage>
        <taxon>Bacteria</taxon>
        <taxon>Bacillati</taxon>
        <taxon>Bacillota</taxon>
        <taxon>Clostridia</taxon>
        <taxon>Eubacteriales</taxon>
        <taxon>Clostridiaceae</taxon>
        <taxon>Oceanirhabdus</taxon>
    </lineage>
</organism>
<dbReference type="InterPro" id="IPR036331">
    <property type="entry name" value="Chagasin-like_sf"/>
</dbReference>
<proteinExistence type="predicted"/>